<evidence type="ECO:0000256" key="5">
    <source>
        <dbReference type="HAMAP-Rule" id="MF_00149"/>
    </source>
</evidence>
<dbReference type="SMART" id="SM01340">
    <property type="entry name" value="DNA_mis_repair"/>
    <property type="match status" value="1"/>
</dbReference>
<dbReference type="NCBIfam" id="TIGR00585">
    <property type="entry name" value="mutl"/>
    <property type="match status" value="1"/>
</dbReference>
<comment type="function">
    <text evidence="5">This protein is involved in the repair of mismatches in DNA. It is required for dam-dependent methyl-directed DNA mismatch repair. May act as a 'molecular matchmaker', a protein that promotes the formation of a stable complex between two or more DNA-binding proteins in an ATP-dependent manner without itself being part of a final effector complex.</text>
</comment>
<keyword evidence="10" id="KW-1185">Reference proteome</keyword>
<dbReference type="SMART" id="SM00853">
    <property type="entry name" value="MutL_C"/>
    <property type="match status" value="1"/>
</dbReference>
<dbReference type="GO" id="GO:0004519">
    <property type="term" value="F:endonuclease activity"/>
    <property type="evidence" value="ECO:0007669"/>
    <property type="project" value="UniProtKB-KW"/>
</dbReference>
<feature type="compositionally biased region" description="Low complexity" evidence="6">
    <location>
        <begin position="365"/>
        <end position="381"/>
    </location>
</feature>
<keyword evidence="3 5" id="KW-0227">DNA damage</keyword>
<dbReference type="InterPro" id="IPR042120">
    <property type="entry name" value="MutL_C_dimsub"/>
</dbReference>
<dbReference type="InterPro" id="IPR036890">
    <property type="entry name" value="HATPase_C_sf"/>
</dbReference>
<comment type="similarity">
    <text evidence="1 5">Belongs to the DNA mismatch repair MutL/HexB family.</text>
</comment>
<feature type="region of interest" description="Disordered" evidence="6">
    <location>
        <begin position="346"/>
        <end position="421"/>
    </location>
</feature>
<dbReference type="Gene3D" id="3.30.1540.20">
    <property type="entry name" value="MutL, C-terminal domain, dimerisation subdomain"/>
    <property type="match status" value="1"/>
</dbReference>
<dbReference type="InterPro" id="IPR042121">
    <property type="entry name" value="MutL_C_regsub"/>
</dbReference>
<proteinExistence type="inferred from homology"/>
<name>A0ABV4U5U1_9BACT</name>
<keyword evidence="9" id="KW-0255">Endonuclease</keyword>
<organism evidence="9 10">
    <name type="scientific">Natronomicrosphaera hydrolytica</name>
    <dbReference type="NCBI Taxonomy" id="3242702"/>
    <lineage>
        <taxon>Bacteria</taxon>
        <taxon>Pseudomonadati</taxon>
        <taxon>Planctomycetota</taxon>
        <taxon>Phycisphaerae</taxon>
        <taxon>Phycisphaerales</taxon>
        <taxon>Phycisphaeraceae</taxon>
        <taxon>Natronomicrosphaera</taxon>
    </lineage>
</organism>
<keyword evidence="9" id="KW-0378">Hydrolase</keyword>
<dbReference type="EMBL" id="JBGUBD010000005">
    <property type="protein sequence ID" value="MFA9478687.1"/>
    <property type="molecule type" value="Genomic_DNA"/>
</dbReference>
<dbReference type="SUPFAM" id="SSF55874">
    <property type="entry name" value="ATPase domain of HSP90 chaperone/DNA topoisomerase II/histidine kinase"/>
    <property type="match status" value="1"/>
</dbReference>
<dbReference type="CDD" id="cd00782">
    <property type="entry name" value="MutL_Trans"/>
    <property type="match status" value="1"/>
</dbReference>
<evidence type="ECO:0000256" key="3">
    <source>
        <dbReference type="ARBA" id="ARBA00022763"/>
    </source>
</evidence>
<dbReference type="PANTHER" id="PTHR10073:SF12">
    <property type="entry name" value="DNA MISMATCH REPAIR PROTEIN MLH1"/>
    <property type="match status" value="1"/>
</dbReference>
<feature type="compositionally biased region" description="Polar residues" evidence="6">
    <location>
        <begin position="394"/>
        <end position="403"/>
    </location>
</feature>
<dbReference type="InterPro" id="IPR014721">
    <property type="entry name" value="Ribsml_uS5_D2-typ_fold_subgr"/>
</dbReference>
<dbReference type="Pfam" id="PF08676">
    <property type="entry name" value="MutL_C"/>
    <property type="match status" value="1"/>
</dbReference>
<evidence type="ECO:0000256" key="6">
    <source>
        <dbReference type="SAM" id="MobiDB-lite"/>
    </source>
</evidence>
<keyword evidence="9" id="KW-0540">Nuclease</keyword>
<protein>
    <recommendedName>
        <fullName evidence="2 5">DNA mismatch repair protein MutL</fullName>
    </recommendedName>
</protein>
<dbReference type="Proteomes" id="UP001575105">
    <property type="component" value="Unassembled WGS sequence"/>
</dbReference>
<dbReference type="InterPro" id="IPR014790">
    <property type="entry name" value="MutL_C"/>
</dbReference>
<dbReference type="Gene3D" id="3.30.230.10">
    <property type="match status" value="1"/>
</dbReference>
<dbReference type="Pfam" id="PF13589">
    <property type="entry name" value="HATPase_c_3"/>
    <property type="match status" value="1"/>
</dbReference>
<feature type="domain" description="DNA mismatch repair protein S5" evidence="8">
    <location>
        <begin position="213"/>
        <end position="335"/>
    </location>
</feature>
<evidence type="ECO:0000313" key="10">
    <source>
        <dbReference type="Proteomes" id="UP001575105"/>
    </source>
</evidence>
<sequence length="673" mass="73179">MPIRKLPPLLVNQIAAGEVIERPASVVKELVENSLDAGATRIDVTVDDGGRELIRIADDGNGIPADELPLALAAHATSKLHSAEQLAAIDTLGFRGEALASIASVSRMRITTRARDEQGQLAEAAATIEASGDQLSDPAPAAGAPGTTIEIRDLFFNTPARRKFLRTASTEFGHINELIQRLAMVHHAVAFSLTHNGRKSLDLSAERERARRCVAVLGKDLEEGLLAFEHVDTPERGGMQVWGLAGMPSLARATGKFQYLCVNGRPVRDRQLTHAVREAYRGLVPPDRHPVAVVFVHMDPAEVDVNVHPAKAEVRFRNPSAVHGLVLAAIRQRLLAADLTPSARMAERSSPFNLRPSAEPSQPSLLDTPTQDQTLPQTDAPSFSRGPWPARSPTDISSPTPAGQPTDRPQPHPSGAGGLSSDEFVNYFRRMDPTQKGFVYQQVKQALAEESPNAFANDADDANDASPKPQASSLKPINILQVHESYVVTQDDEGLLIVDQHALHERVMFEQLRQRVLGEGRILESQRMLMPAVLRASAKRQALLEELGPLLARIGVEVEPMGSNAVGVQAFPSFLFDRGVEPIEFLDELLDKAEEGEIEVSGATVDEGVLHEVLDMMACKAAVKAGDRMSEAELESLLQQRDRIERSSNCPHGRPTTLRLSLRDLAKQFGRSG</sequence>
<dbReference type="RefSeq" id="WP_425345613.1">
    <property type="nucleotide sequence ID" value="NZ_JBGUBD010000005.1"/>
</dbReference>
<keyword evidence="4 5" id="KW-0234">DNA repair</keyword>
<evidence type="ECO:0000313" key="9">
    <source>
        <dbReference type="EMBL" id="MFA9478687.1"/>
    </source>
</evidence>
<accession>A0ABV4U5U1</accession>
<dbReference type="Gene3D" id="3.30.565.10">
    <property type="entry name" value="Histidine kinase-like ATPase, C-terminal domain"/>
    <property type="match status" value="1"/>
</dbReference>
<dbReference type="InterPro" id="IPR020667">
    <property type="entry name" value="DNA_mismatch_repair_MutL"/>
</dbReference>
<evidence type="ECO:0000259" key="7">
    <source>
        <dbReference type="SMART" id="SM00853"/>
    </source>
</evidence>
<evidence type="ECO:0000256" key="4">
    <source>
        <dbReference type="ARBA" id="ARBA00023204"/>
    </source>
</evidence>
<dbReference type="HAMAP" id="MF_00149">
    <property type="entry name" value="DNA_mis_repair"/>
    <property type="match status" value="1"/>
</dbReference>
<dbReference type="InterPro" id="IPR002099">
    <property type="entry name" value="MutL/Mlh/PMS"/>
</dbReference>
<dbReference type="InterPro" id="IPR014762">
    <property type="entry name" value="DNA_mismatch_repair_CS"/>
</dbReference>
<dbReference type="InterPro" id="IPR038973">
    <property type="entry name" value="MutL/Mlh/Pms-like"/>
</dbReference>
<comment type="caution">
    <text evidence="9">The sequence shown here is derived from an EMBL/GenBank/DDBJ whole genome shotgun (WGS) entry which is preliminary data.</text>
</comment>
<dbReference type="CDD" id="cd16926">
    <property type="entry name" value="HATPase_MutL-MLH-PMS-like"/>
    <property type="match status" value="1"/>
</dbReference>
<reference evidence="9 10" key="1">
    <citation type="submission" date="2024-08" db="EMBL/GenBank/DDBJ databases">
        <title>Whole-genome sequencing of halo(alkali)philic microorganisms from hypersaline lakes.</title>
        <authorList>
            <person name="Sorokin D.Y."/>
            <person name="Merkel A.Y."/>
            <person name="Messina E."/>
            <person name="Yakimov M."/>
        </authorList>
    </citation>
    <scope>NUCLEOTIDE SEQUENCE [LARGE SCALE GENOMIC DNA]</scope>
    <source>
        <strain evidence="9 10">AB-hyl4</strain>
    </source>
</reference>
<feature type="domain" description="MutL C-terminal dimerisation" evidence="7">
    <location>
        <begin position="479"/>
        <end position="629"/>
    </location>
</feature>
<dbReference type="Pfam" id="PF01119">
    <property type="entry name" value="DNA_mis_repair"/>
    <property type="match status" value="1"/>
</dbReference>
<dbReference type="SUPFAM" id="SSF118116">
    <property type="entry name" value="DNA mismatch repair protein MutL"/>
    <property type="match status" value="1"/>
</dbReference>
<evidence type="ECO:0000256" key="2">
    <source>
        <dbReference type="ARBA" id="ARBA00021975"/>
    </source>
</evidence>
<dbReference type="PANTHER" id="PTHR10073">
    <property type="entry name" value="DNA MISMATCH REPAIR PROTEIN MLH, PMS, MUTL"/>
    <property type="match status" value="1"/>
</dbReference>
<dbReference type="PROSITE" id="PS00058">
    <property type="entry name" value="DNA_MISMATCH_REPAIR_1"/>
    <property type="match status" value="1"/>
</dbReference>
<gene>
    <name evidence="5 9" type="primary">mutL</name>
    <name evidence="9" type="ORF">ACERK3_10300</name>
</gene>
<dbReference type="InterPro" id="IPR020568">
    <property type="entry name" value="Ribosomal_Su5_D2-typ_SF"/>
</dbReference>
<evidence type="ECO:0000256" key="1">
    <source>
        <dbReference type="ARBA" id="ARBA00006082"/>
    </source>
</evidence>
<evidence type="ECO:0000259" key="8">
    <source>
        <dbReference type="SMART" id="SM01340"/>
    </source>
</evidence>
<dbReference type="InterPro" id="IPR013507">
    <property type="entry name" value="DNA_mismatch_S5_2-like"/>
</dbReference>
<dbReference type="SUPFAM" id="SSF54211">
    <property type="entry name" value="Ribosomal protein S5 domain 2-like"/>
    <property type="match status" value="1"/>
</dbReference>
<dbReference type="Gene3D" id="3.30.1370.100">
    <property type="entry name" value="MutL, C-terminal domain, regulatory subdomain"/>
    <property type="match status" value="1"/>
</dbReference>
<dbReference type="InterPro" id="IPR037198">
    <property type="entry name" value="MutL_C_sf"/>
</dbReference>